<dbReference type="GO" id="GO:0044718">
    <property type="term" value="P:siderophore transmembrane transport"/>
    <property type="evidence" value="ECO:0007669"/>
    <property type="project" value="TreeGrafter"/>
</dbReference>
<dbReference type="Proteomes" id="UP000242818">
    <property type="component" value="Unassembled WGS sequence"/>
</dbReference>
<evidence type="ECO:0000259" key="14">
    <source>
        <dbReference type="Pfam" id="PF07715"/>
    </source>
</evidence>
<dbReference type="InterPro" id="IPR000531">
    <property type="entry name" value="Beta-barrel_TonB"/>
</dbReference>
<dbReference type="SUPFAM" id="SSF56935">
    <property type="entry name" value="Porins"/>
    <property type="match status" value="1"/>
</dbReference>
<evidence type="ECO:0000256" key="6">
    <source>
        <dbReference type="ARBA" id="ARBA00023077"/>
    </source>
</evidence>
<dbReference type="EMBL" id="FMAR01000001">
    <property type="protein sequence ID" value="SCB78882.1"/>
    <property type="molecule type" value="Genomic_DNA"/>
</dbReference>
<evidence type="ECO:0000256" key="11">
    <source>
        <dbReference type="RuleBase" id="RU003357"/>
    </source>
</evidence>
<evidence type="ECO:0000256" key="3">
    <source>
        <dbReference type="ARBA" id="ARBA00022452"/>
    </source>
</evidence>
<dbReference type="Gene3D" id="2.60.40.1120">
    <property type="entry name" value="Carboxypeptidase-like, regulatory domain"/>
    <property type="match status" value="1"/>
</dbReference>
<dbReference type="InterPro" id="IPR036942">
    <property type="entry name" value="Beta-barrel_TonB_sf"/>
</dbReference>
<feature type="signal peptide" evidence="12">
    <location>
        <begin position="1"/>
        <end position="18"/>
    </location>
</feature>
<reference evidence="15 16" key="1">
    <citation type="submission" date="2016-08" db="EMBL/GenBank/DDBJ databases">
        <authorList>
            <person name="Seilhamer J.J."/>
        </authorList>
    </citation>
    <scope>NUCLEOTIDE SEQUENCE [LARGE SCALE GENOMIC DNA]</scope>
    <source>
        <strain evidence="15 16">A37T2</strain>
    </source>
</reference>
<evidence type="ECO:0000256" key="9">
    <source>
        <dbReference type="ARBA" id="ARBA00023237"/>
    </source>
</evidence>
<dbReference type="STRING" id="1335309.GA0116948_101292"/>
<feature type="chain" id="PRO_5008688018" evidence="12">
    <location>
        <begin position="19"/>
        <end position="930"/>
    </location>
</feature>
<feature type="domain" description="TonB-dependent receptor plug" evidence="14">
    <location>
        <begin position="289"/>
        <end position="367"/>
    </location>
</feature>
<dbReference type="OrthoDB" id="9803050at2"/>
<evidence type="ECO:0000256" key="1">
    <source>
        <dbReference type="ARBA" id="ARBA00004571"/>
    </source>
</evidence>
<dbReference type="Gene3D" id="2.40.170.20">
    <property type="entry name" value="TonB-dependent receptor, beta-barrel domain"/>
    <property type="match status" value="1"/>
</dbReference>
<dbReference type="GO" id="GO:0015344">
    <property type="term" value="F:siderophore uptake transmembrane transporter activity"/>
    <property type="evidence" value="ECO:0007669"/>
    <property type="project" value="TreeGrafter"/>
</dbReference>
<dbReference type="GO" id="GO:0009279">
    <property type="term" value="C:cell outer membrane"/>
    <property type="evidence" value="ECO:0007669"/>
    <property type="project" value="UniProtKB-SubCell"/>
</dbReference>
<dbReference type="Gene3D" id="2.170.130.10">
    <property type="entry name" value="TonB-dependent receptor, plug domain"/>
    <property type="match status" value="1"/>
</dbReference>
<dbReference type="Pfam" id="PF07715">
    <property type="entry name" value="Plug"/>
    <property type="match status" value="1"/>
</dbReference>
<organism evidence="15 16">
    <name type="scientific">Chitinophaga costaii</name>
    <dbReference type="NCBI Taxonomy" id="1335309"/>
    <lineage>
        <taxon>Bacteria</taxon>
        <taxon>Pseudomonadati</taxon>
        <taxon>Bacteroidota</taxon>
        <taxon>Chitinophagia</taxon>
        <taxon>Chitinophagales</taxon>
        <taxon>Chitinophagaceae</taxon>
        <taxon>Chitinophaga</taxon>
    </lineage>
</organism>
<keyword evidence="5 12" id="KW-0732">Signal</keyword>
<gene>
    <name evidence="15" type="ORF">GA0116948_101292</name>
</gene>
<dbReference type="SUPFAM" id="SSF49464">
    <property type="entry name" value="Carboxypeptidase regulatory domain-like"/>
    <property type="match status" value="1"/>
</dbReference>
<keyword evidence="8 15" id="KW-0675">Receptor</keyword>
<sequence>MKLLRLLCLLLLPVCVYGQNRNSGLEKQVTLHLSADSIQAFAAQLQQQAHITCYYIPEYFDTLKITLNGTMKIKEALDKIYADFKFYYACDDKDNLYLTKDQELSTQLGLPAPLLKKLSTMHHVAHNAPVKTKNGKRIPITTTVTPTKSVILDYDENKLFTIGSYQNSQGYATITGYVRHRNTGEGIGHASIAIADMQTKTMTDAYGYYTITMPKGRHTLMITCIGLADARRQIDIRGAGQLNIQLHDYVTSLKGVTIASSKSHNILDPEMGASKIEIRTLKQVPALMGEADILRVLQTLPGVTSAGEGSTGLNVRGGNVDQNLVLLDGATIYNPSHFFGFFSGFNADLVKDAELYKSSIPVKYGSRLSSVLEVLTREGNRNKFSGSGGIGPLSGHLSLEGPIGSKTSFLVGGRSTYSDWTLQLLPDQYKNSRAGFYDANLKITSDLNDHNSLFVAGYISGDRFRLDGDTLYRYGNMNGIVKWKHIFNPHLYGSMDVGIDHYNFDMSSRNNKINAYRFKFDVSQYHFNTNLIYTPNNAHKIEAGISMVYYKLHPGSKLPLDSGITTPITLSPEQAVESALYISDQYTVSPKLTVEVGLRYSLFNYLGPRDVYGYAPNLERDVTTIIDTSHYAAGKLFKTYHGPEPRIAARYSLSENSSLKAAYNRTRQYIHMLSNTTVVTPTDIWKLSDPYIKPTVADQVSLGIYHNFKDNVIETSIEVYYKWIQHALSYKNDATLLLNPHIETDVANADSKAYGVEFLVKKTAGKLNGWFSYTYSRVFLRMNDPLVSEPVNGGAYYPAEYDKPHVVNLIANYRVSHRFSLSLTSIYTTGRPITLPVARYYMSGSYRVYYEDRNQYRIPDYFRTDFSINIEGNHKIRKLAHSSWTLGVYNMFARKNAYSVYFTSEEGKVNGYKLSIFGTAIPFVTYNFKF</sequence>
<keyword evidence="4 10" id="KW-0812">Transmembrane</keyword>
<comment type="subcellular location">
    <subcellularLocation>
        <location evidence="1 10">Cell outer membrane</location>
        <topology evidence="1 10">Multi-pass membrane protein</topology>
    </subcellularLocation>
</comment>
<keyword evidence="7 10" id="KW-0472">Membrane</keyword>
<keyword evidence="6 11" id="KW-0798">TonB box</keyword>
<evidence type="ECO:0000256" key="4">
    <source>
        <dbReference type="ARBA" id="ARBA00022692"/>
    </source>
</evidence>
<dbReference type="InterPro" id="IPR039426">
    <property type="entry name" value="TonB-dep_rcpt-like"/>
</dbReference>
<accession>A0A1C3Z9E2</accession>
<dbReference type="PROSITE" id="PS52016">
    <property type="entry name" value="TONB_DEPENDENT_REC_3"/>
    <property type="match status" value="1"/>
</dbReference>
<dbReference type="InterPro" id="IPR012910">
    <property type="entry name" value="Plug_dom"/>
</dbReference>
<keyword evidence="2 10" id="KW-0813">Transport</keyword>
<evidence type="ECO:0000256" key="10">
    <source>
        <dbReference type="PROSITE-ProRule" id="PRU01360"/>
    </source>
</evidence>
<evidence type="ECO:0000256" key="5">
    <source>
        <dbReference type="ARBA" id="ARBA00022729"/>
    </source>
</evidence>
<keyword evidence="16" id="KW-1185">Reference proteome</keyword>
<evidence type="ECO:0000256" key="7">
    <source>
        <dbReference type="ARBA" id="ARBA00023136"/>
    </source>
</evidence>
<dbReference type="AlphaFoldDB" id="A0A1C3Z9E2"/>
<evidence type="ECO:0000259" key="13">
    <source>
        <dbReference type="Pfam" id="PF00593"/>
    </source>
</evidence>
<evidence type="ECO:0000313" key="15">
    <source>
        <dbReference type="EMBL" id="SCB78882.1"/>
    </source>
</evidence>
<feature type="domain" description="TonB-dependent receptor-like beta-barrel" evidence="13">
    <location>
        <begin position="428"/>
        <end position="890"/>
    </location>
</feature>
<dbReference type="Pfam" id="PF13715">
    <property type="entry name" value="CarbopepD_reg_2"/>
    <property type="match status" value="1"/>
</dbReference>
<protein>
    <submittedName>
        <fullName evidence="15">Outer membrane receptor proteins, mostly Fe transport</fullName>
    </submittedName>
</protein>
<keyword evidence="3 10" id="KW-1134">Transmembrane beta strand</keyword>
<dbReference type="Pfam" id="PF00593">
    <property type="entry name" value="TonB_dep_Rec_b-barrel"/>
    <property type="match status" value="1"/>
</dbReference>
<dbReference type="PANTHER" id="PTHR30069">
    <property type="entry name" value="TONB-DEPENDENT OUTER MEMBRANE RECEPTOR"/>
    <property type="match status" value="1"/>
</dbReference>
<comment type="similarity">
    <text evidence="10 11">Belongs to the TonB-dependent receptor family.</text>
</comment>
<evidence type="ECO:0000256" key="8">
    <source>
        <dbReference type="ARBA" id="ARBA00023170"/>
    </source>
</evidence>
<name>A0A1C3Z9E2_9BACT</name>
<keyword evidence="9 10" id="KW-0998">Cell outer membrane</keyword>
<evidence type="ECO:0000256" key="12">
    <source>
        <dbReference type="SAM" id="SignalP"/>
    </source>
</evidence>
<dbReference type="PANTHER" id="PTHR30069:SF29">
    <property type="entry name" value="HEMOGLOBIN AND HEMOGLOBIN-HAPTOGLOBIN-BINDING PROTEIN 1-RELATED"/>
    <property type="match status" value="1"/>
</dbReference>
<evidence type="ECO:0000313" key="16">
    <source>
        <dbReference type="Proteomes" id="UP000242818"/>
    </source>
</evidence>
<dbReference type="InterPro" id="IPR008969">
    <property type="entry name" value="CarboxyPept-like_regulatory"/>
</dbReference>
<dbReference type="InterPro" id="IPR037066">
    <property type="entry name" value="Plug_dom_sf"/>
</dbReference>
<proteinExistence type="inferred from homology"/>
<evidence type="ECO:0000256" key="2">
    <source>
        <dbReference type="ARBA" id="ARBA00022448"/>
    </source>
</evidence>